<evidence type="ECO:0000313" key="4">
    <source>
        <dbReference type="Proteomes" id="UP000214365"/>
    </source>
</evidence>
<sequence>MPQTSRNRRKKPPHSRRVEITDEDGWTHVANTHKLPSSRAHAQKKAISMVTDGAADEDPDEVLRLGDAGEKPLLLPPAEAPSRLTIADLRKQFDAHLATWESSLAWQHLRSALHNDVLANRELVDDGDDNNEAKNSQIDIDNVVCIGLGSPSGFVQGGWVDRRSVALYQLAALVSIINCLTKALRKHFPSHRSQQGKGGDEGAENTKHMRVIAQDPVFNTLDTQLLSSLGITVVQTPEGFNSVTTRTFLFAPGAERRHLQLILPSNPAMVFGGPLEEEPSLTVHTNNNHSQSYYSDSSNKNASGTSGMLSANEYEDAITRFSTQTRSVKIAEFESRPETFWRMRIYWRD</sequence>
<evidence type="ECO:0000313" key="3">
    <source>
        <dbReference type="EMBL" id="OKL60971.1"/>
    </source>
</evidence>
<comment type="caution">
    <text evidence="3">The sequence shown here is derived from an EMBL/GenBank/DDBJ whole genome shotgun (WGS) entry which is preliminary data.</text>
</comment>
<evidence type="ECO:0000256" key="1">
    <source>
        <dbReference type="SAM" id="MobiDB-lite"/>
    </source>
</evidence>
<proteinExistence type="predicted"/>
<dbReference type="InterPro" id="IPR012942">
    <property type="entry name" value="SRR1-like"/>
</dbReference>
<dbReference type="GeneID" id="31003582"/>
<dbReference type="AlphaFoldDB" id="A0A225AHQ7"/>
<protein>
    <recommendedName>
        <fullName evidence="2">SRR1-like domain-containing protein</fullName>
    </recommendedName>
</protein>
<dbReference type="PANTHER" id="PTHR42080:SF1">
    <property type="entry name" value="SRR1-LIKE DOMAIN-CONTAINING PROTEIN"/>
    <property type="match status" value="1"/>
</dbReference>
<reference evidence="3 4" key="1">
    <citation type="submission" date="2015-06" db="EMBL/GenBank/DDBJ databases">
        <title>Talaromyces atroroseus IBT 11181 draft genome.</title>
        <authorList>
            <person name="Rasmussen K.B."/>
            <person name="Rasmussen S."/>
            <person name="Petersen B."/>
            <person name="Sicheritz-Ponten T."/>
            <person name="Mortensen U.H."/>
            <person name="Thrane U."/>
        </authorList>
    </citation>
    <scope>NUCLEOTIDE SEQUENCE [LARGE SCALE GENOMIC DNA]</scope>
    <source>
        <strain evidence="3 4">IBT 11181</strain>
    </source>
</reference>
<feature type="compositionally biased region" description="Basic residues" evidence="1">
    <location>
        <begin position="1"/>
        <end position="15"/>
    </location>
</feature>
<feature type="compositionally biased region" description="Polar residues" evidence="1">
    <location>
        <begin position="282"/>
        <end position="308"/>
    </location>
</feature>
<feature type="region of interest" description="Disordered" evidence="1">
    <location>
        <begin position="281"/>
        <end position="308"/>
    </location>
</feature>
<dbReference type="RefSeq" id="XP_020121092.1">
    <property type="nucleotide sequence ID" value="XM_020266170.1"/>
</dbReference>
<dbReference type="Pfam" id="PF07985">
    <property type="entry name" value="SRR1"/>
    <property type="match status" value="1"/>
</dbReference>
<dbReference type="OrthoDB" id="5318346at2759"/>
<dbReference type="Proteomes" id="UP000214365">
    <property type="component" value="Unassembled WGS sequence"/>
</dbReference>
<dbReference type="PANTHER" id="PTHR42080">
    <property type="entry name" value="SRR1 DOMAIN-CONTAINING PROTEIN"/>
    <property type="match status" value="1"/>
</dbReference>
<keyword evidence="4" id="KW-1185">Reference proteome</keyword>
<name>A0A225AHQ7_TALAT</name>
<evidence type="ECO:0000259" key="2">
    <source>
        <dbReference type="Pfam" id="PF07985"/>
    </source>
</evidence>
<feature type="region of interest" description="Disordered" evidence="1">
    <location>
        <begin position="1"/>
        <end position="21"/>
    </location>
</feature>
<organism evidence="3 4">
    <name type="scientific">Talaromyces atroroseus</name>
    <dbReference type="NCBI Taxonomy" id="1441469"/>
    <lineage>
        <taxon>Eukaryota</taxon>
        <taxon>Fungi</taxon>
        <taxon>Dikarya</taxon>
        <taxon>Ascomycota</taxon>
        <taxon>Pezizomycotina</taxon>
        <taxon>Eurotiomycetes</taxon>
        <taxon>Eurotiomycetidae</taxon>
        <taxon>Eurotiales</taxon>
        <taxon>Trichocomaceae</taxon>
        <taxon>Talaromyces</taxon>
        <taxon>Talaromyces sect. Trachyspermi</taxon>
    </lineage>
</organism>
<gene>
    <name evidence="3" type="ORF">UA08_03827</name>
</gene>
<dbReference type="STRING" id="1441469.A0A225AHQ7"/>
<accession>A0A225AHQ7</accession>
<feature type="domain" description="SRR1-like" evidence="2">
    <location>
        <begin position="134"/>
        <end position="347"/>
    </location>
</feature>
<dbReference type="EMBL" id="LFMY01000004">
    <property type="protein sequence ID" value="OKL60971.1"/>
    <property type="molecule type" value="Genomic_DNA"/>
</dbReference>